<dbReference type="AlphaFoldDB" id="A0A2A7D278"/>
<evidence type="ECO:0000313" key="3">
    <source>
        <dbReference type="Proteomes" id="UP000220192"/>
    </source>
</evidence>
<comment type="caution">
    <text evidence="2">The sequence shown here is derived from an EMBL/GenBank/DDBJ whole genome shotgun (WGS) entry which is preliminary data.</text>
</comment>
<dbReference type="GO" id="GO:0005524">
    <property type="term" value="F:ATP binding"/>
    <property type="evidence" value="ECO:0007669"/>
    <property type="project" value="InterPro"/>
</dbReference>
<dbReference type="PANTHER" id="PTHR43581:SF4">
    <property type="entry name" value="ATP_GTP PHOSPHATASE"/>
    <property type="match status" value="1"/>
</dbReference>
<dbReference type="InterPro" id="IPR041685">
    <property type="entry name" value="AAA_GajA/Old/RecF-like"/>
</dbReference>
<dbReference type="Proteomes" id="UP000220192">
    <property type="component" value="Unassembled WGS sequence"/>
</dbReference>
<dbReference type="Pfam" id="PF13476">
    <property type="entry name" value="AAA_23"/>
    <property type="match status" value="1"/>
</dbReference>
<dbReference type="Gene3D" id="3.40.50.300">
    <property type="entry name" value="P-loop containing nucleotide triphosphate hydrolases"/>
    <property type="match status" value="1"/>
</dbReference>
<dbReference type="EMBL" id="NVLX01000034">
    <property type="protein sequence ID" value="PDZ13980.1"/>
    <property type="molecule type" value="Genomic_DNA"/>
</dbReference>
<feature type="domain" description="AAA+ ATPase" evidence="1">
    <location>
        <begin position="52"/>
        <end position="292"/>
    </location>
</feature>
<dbReference type="SUPFAM" id="SSF52540">
    <property type="entry name" value="P-loop containing nucleoside triphosphate hydrolases"/>
    <property type="match status" value="1"/>
</dbReference>
<reference evidence="2 3" key="1">
    <citation type="submission" date="2017-09" db="EMBL/GenBank/DDBJ databases">
        <title>Large-scale bioinformatics analysis of Bacillus genomes uncovers conserved roles of natural products in bacterial physiology.</title>
        <authorList>
            <consortium name="Agbiome Team Llc"/>
            <person name="Bleich R.M."/>
            <person name="Grubbs K.J."/>
            <person name="Santa Maria K.C."/>
            <person name="Allen S.E."/>
            <person name="Farag S."/>
            <person name="Shank E.A."/>
            <person name="Bowers A."/>
        </authorList>
    </citation>
    <scope>NUCLEOTIDE SEQUENCE [LARGE SCALE GENOMIC DNA]</scope>
    <source>
        <strain evidence="2 3">AFS095574</strain>
    </source>
</reference>
<dbReference type="InterPro" id="IPR027417">
    <property type="entry name" value="P-loop_NTPase"/>
</dbReference>
<dbReference type="InterPro" id="IPR038729">
    <property type="entry name" value="Rad50/SbcC_AAA"/>
</dbReference>
<dbReference type="InterPro" id="IPR003593">
    <property type="entry name" value="AAA+_ATPase"/>
</dbReference>
<dbReference type="Pfam" id="PF13175">
    <property type="entry name" value="AAA_15"/>
    <property type="match status" value="1"/>
</dbReference>
<evidence type="ECO:0000313" key="2">
    <source>
        <dbReference type="EMBL" id="PDZ13980.1"/>
    </source>
</evidence>
<dbReference type="CDD" id="cd00267">
    <property type="entry name" value="ABC_ATPase"/>
    <property type="match status" value="1"/>
</dbReference>
<proteinExistence type="predicted"/>
<dbReference type="SMART" id="SM00382">
    <property type="entry name" value="AAA"/>
    <property type="match status" value="1"/>
</dbReference>
<dbReference type="PANTHER" id="PTHR43581">
    <property type="entry name" value="ATP/GTP PHOSPHATASE"/>
    <property type="match status" value="1"/>
</dbReference>
<protein>
    <recommendedName>
        <fullName evidence="1">AAA+ ATPase domain-containing protein</fullName>
    </recommendedName>
</protein>
<sequence>MYYGNKLGCNRVRTAATGDHWRAVYKQKYGTSLNKLEFKDIIGLENNSLEFNGGITAICGANGVGKTTILAALFGLLSPDEVQNSKFHLGRLQGSQISGDINHRGKSIERRLQVDGESINVQQDDFEFPCVWIDSSIHSPQQQEFYTNMSEIQRTLDTIEPLESEQAELKLLSSIVGKNYLSTISYDMEELGYQVPYFKVKLSEDIFYGSEAMGLGELSVHYIMWQLKRLDRNSILLLEEPETYLSVKAQIQLLNVLAKYSEEKRMWIILTTHSPSILSRIPPKHVRFVSKTREKVKITTPTSQMQYLPSLGIQPKTVGILLVEDRAAREFVRVWINRFAPHLIHEYLVIDVPGGVSKIETLIETFPELTRLKIVAILDGDQRNIFNSYPGLRVKKKSFNWPYMFLPGEDSPEEMFKQIAYDYIPQLAEALKQSEEEVHIAFSIVEGEDHHDWFENLHKHLGIGYEQLMKELFNLWIDDSKRLEDAQTEFDKLLKILGLN</sequence>
<organism evidence="2 3">
    <name type="scientific">Bacillus anthracis</name>
    <name type="common">anthrax bacterium</name>
    <dbReference type="NCBI Taxonomy" id="1392"/>
    <lineage>
        <taxon>Bacteria</taxon>
        <taxon>Bacillati</taxon>
        <taxon>Bacillota</taxon>
        <taxon>Bacilli</taxon>
        <taxon>Bacillales</taxon>
        <taxon>Bacillaceae</taxon>
        <taxon>Bacillus</taxon>
        <taxon>Bacillus cereus group</taxon>
    </lineage>
</organism>
<evidence type="ECO:0000259" key="1">
    <source>
        <dbReference type="SMART" id="SM00382"/>
    </source>
</evidence>
<dbReference type="InterPro" id="IPR051396">
    <property type="entry name" value="Bact_Antivir_Def_Nuclease"/>
</dbReference>
<gene>
    <name evidence="2" type="ORF">CON16_27615</name>
</gene>
<dbReference type="GO" id="GO:0016887">
    <property type="term" value="F:ATP hydrolysis activity"/>
    <property type="evidence" value="ECO:0007669"/>
    <property type="project" value="InterPro"/>
</dbReference>
<accession>A0A2A7D278</accession>
<name>A0A2A7D278_BACAN</name>